<evidence type="ECO:0000256" key="8">
    <source>
        <dbReference type="ARBA" id="ARBA00022801"/>
    </source>
</evidence>
<evidence type="ECO:0000256" key="4">
    <source>
        <dbReference type="ARBA" id="ARBA00022528"/>
    </source>
</evidence>
<evidence type="ECO:0000256" key="13">
    <source>
        <dbReference type="ARBA" id="ARBA00023136"/>
    </source>
</evidence>
<evidence type="ECO:0000256" key="14">
    <source>
        <dbReference type="ARBA" id="ARBA00024013"/>
    </source>
</evidence>
<evidence type="ECO:0000256" key="12">
    <source>
        <dbReference type="ARBA" id="ARBA00022989"/>
    </source>
</evidence>
<evidence type="ECO:0000313" key="19">
    <source>
        <dbReference type="Proteomes" id="UP001152024"/>
    </source>
</evidence>
<dbReference type="SUPFAM" id="SSF52540">
    <property type="entry name" value="P-loop containing nucleoside triphosphate hydrolases"/>
    <property type="match status" value="1"/>
</dbReference>
<evidence type="ECO:0000313" key="18">
    <source>
        <dbReference type="EMBL" id="KAJ4113298.1"/>
    </source>
</evidence>
<reference evidence="18" key="1">
    <citation type="submission" date="2022-09" db="EMBL/GenBank/DDBJ databases">
        <title>Fusarium specimens isolated from Avocado Roots.</title>
        <authorList>
            <person name="Stajich J."/>
            <person name="Roper C."/>
            <person name="Heimlech-Rivalta G."/>
        </authorList>
    </citation>
    <scope>NUCLEOTIDE SEQUENCE</scope>
    <source>
        <strain evidence="18">CF00095</strain>
    </source>
</reference>
<organism evidence="18 19">
    <name type="scientific">Fusarium equiseti</name>
    <name type="common">Fusarium scirpi</name>
    <dbReference type="NCBI Taxonomy" id="61235"/>
    <lineage>
        <taxon>Eukaryota</taxon>
        <taxon>Fungi</taxon>
        <taxon>Dikarya</taxon>
        <taxon>Ascomycota</taxon>
        <taxon>Pezizomycotina</taxon>
        <taxon>Sordariomycetes</taxon>
        <taxon>Hypocreomycetidae</taxon>
        <taxon>Hypocreales</taxon>
        <taxon>Nectriaceae</taxon>
        <taxon>Fusarium</taxon>
        <taxon>Fusarium incarnatum-equiseti species complex</taxon>
    </lineage>
</organism>
<evidence type="ECO:0000256" key="6">
    <source>
        <dbReference type="ARBA" id="ARBA00022692"/>
    </source>
</evidence>
<evidence type="ECO:0000256" key="5">
    <source>
        <dbReference type="ARBA" id="ARBA00022640"/>
    </source>
</evidence>
<keyword evidence="15" id="KW-0175">Coiled coil</keyword>
<dbReference type="CDD" id="cd00882">
    <property type="entry name" value="Ras_like_GTPase"/>
    <property type="match status" value="1"/>
</dbReference>
<evidence type="ECO:0000256" key="3">
    <source>
        <dbReference type="ARBA" id="ARBA00022448"/>
    </source>
</evidence>
<keyword evidence="4" id="KW-0150">Chloroplast</keyword>
<gene>
    <name evidence="18" type="ORF">NW768_011581</name>
</gene>
<evidence type="ECO:0000256" key="2">
    <source>
        <dbReference type="ARBA" id="ARBA00004167"/>
    </source>
</evidence>
<comment type="caution">
    <text evidence="18">The sequence shown here is derived from an EMBL/GenBank/DDBJ whole genome shotgun (WGS) entry which is preliminary data.</text>
</comment>
<keyword evidence="11" id="KW-0653">Protein transport</keyword>
<dbReference type="InterPro" id="IPR027417">
    <property type="entry name" value="P-loop_NTPase"/>
</dbReference>
<keyword evidence="12" id="KW-1133">Transmembrane helix</keyword>
<keyword evidence="9" id="KW-1002">Plastid outer membrane</keyword>
<keyword evidence="8" id="KW-0378">Hydrolase</keyword>
<feature type="compositionally biased region" description="Polar residues" evidence="16">
    <location>
        <begin position="42"/>
        <end position="51"/>
    </location>
</feature>
<dbReference type="Proteomes" id="UP001152024">
    <property type="component" value="Unassembled WGS sequence"/>
</dbReference>
<feature type="region of interest" description="Disordered" evidence="16">
    <location>
        <begin position="1"/>
        <end position="55"/>
    </location>
</feature>
<dbReference type="EMBL" id="JAOQBH010000030">
    <property type="protein sequence ID" value="KAJ4113298.1"/>
    <property type="molecule type" value="Genomic_DNA"/>
</dbReference>
<evidence type="ECO:0000256" key="11">
    <source>
        <dbReference type="ARBA" id="ARBA00022927"/>
    </source>
</evidence>
<evidence type="ECO:0000256" key="1">
    <source>
        <dbReference type="ARBA" id="ARBA00001946"/>
    </source>
</evidence>
<feature type="domain" description="G" evidence="17">
    <location>
        <begin position="65"/>
        <end position="137"/>
    </location>
</feature>
<comment type="subcellular location">
    <subcellularLocation>
        <location evidence="2">Membrane</location>
        <topology evidence="2">Single-pass membrane protein</topology>
    </subcellularLocation>
    <subcellularLocation>
        <location evidence="14">Plastid</location>
        <location evidence="14">Chloroplast outer membrane</location>
    </subcellularLocation>
</comment>
<proteinExistence type="predicted"/>
<accession>A0ABQ8QXI8</accession>
<dbReference type="Gene3D" id="3.40.50.300">
    <property type="entry name" value="P-loop containing nucleotide triphosphate hydrolases"/>
    <property type="match status" value="1"/>
</dbReference>
<protein>
    <recommendedName>
        <fullName evidence="17">G domain-containing protein</fullName>
    </recommendedName>
</protein>
<evidence type="ECO:0000259" key="17">
    <source>
        <dbReference type="Pfam" id="PF01926"/>
    </source>
</evidence>
<keyword evidence="10" id="KW-0460">Magnesium</keyword>
<dbReference type="InterPro" id="IPR045058">
    <property type="entry name" value="GIMA/IAN/Toc"/>
</dbReference>
<keyword evidence="6" id="KW-0812">Transmembrane</keyword>
<evidence type="ECO:0000256" key="7">
    <source>
        <dbReference type="ARBA" id="ARBA00022723"/>
    </source>
</evidence>
<evidence type="ECO:0000256" key="10">
    <source>
        <dbReference type="ARBA" id="ARBA00022842"/>
    </source>
</evidence>
<keyword evidence="3" id="KW-0813">Transport</keyword>
<name>A0ABQ8QXI8_FUSEQ</name>
<evidence type="ECO:0000256" key="9">
    <source>
        <dbReference type="ARBA" id="ARBA00022805"/>
    </source>
</evidence>
<evidence type="ECO:0000256" key="16">
    <source>
        <dbReference type="SAM" id="MobiDB-lite"/>
    </source>
</evidence>
<feature type="coiled-coil region" evidence="15">
    <location>
        <begin position="274"/>
        <end position="386"/>
    </location>
</feature>
<dbReference type="Pfam" id="PF01926">
    <property type="entry name" value="MMR_HSR1"/>
    <property type="match status" value="1"/>
</dbReference>
<keyword evidence="13" id="KW-0472">Membrane</keyword>
<keyword evidence="19" id="KW-1185">Reference proteome</keyword>
<dbReference type="PANTHER" id="PTHR10903">
    <property type="entry name" value="GTPASE, IMAP FAMILY MEMBER-RELATED"/>
    <property type="match status" value="1"/>
</dbReference>
<sequence>MDQTQDVLQVGWQELSPDPSTSGDDLSSSDEEGMDDICPSVMQESSGNTKNFRGGHSPRKTDVFIAVMGITGSGKSSFIAKCSGKKIEIGHSQNSCTSVVDVYPYEVSPDCTVYMIDTPGFDDSDKTDTQVLREIAAWLSDSYQHKILLHGIIYLHRISDIRMQGSARQNLMTFQRLCGTDALRKVILASTMWDITPPEDAIRRETELKETSAFWGWMLEQGSSCHRYTNTADSARQIVLSLTDQKAVILTDIQEQLVDRGLSLGETSAGQSLNSAIRREMRKLAKAREALEEDIKAAEEMQDKRTQEALQQERDRYTVLIQQAEDNTQALKITMENLIAKRDQSVAEMKREIMKLKREKEESIRNVKAKLEREKLKAKNEEQLRQKRAGTGVEDSQKGKHVTYGQSYQNGEVKSPFAKFPFLISFSNSFHILKSPKKWTSNIAKLEGIQAKRAIEFGCMIAGDSKASVWMARHTNGIWGLSKSFAQAYPGFDDNLKEHGLENLDICALGPEQQYYARWLDGTWFCGNVSTILVQTIKSLAQRGFKILAISLGYDDSFFITYELDPEHMGYLYDLRRYYRSLERFLEKGKKKVGIQAVTLDPYSQINYMLVFTKNDDDDGDPKYKFHCSNDKTRKAVRKWWKATKGIGEL</sequence>
<evidence type="ECO:0000256" key="15">
    <source>
        <dbReference type="SAM" id="Coils"/>
    </source>
</evidence>
<keyword evidence="7" id="KW-0479">Metal-binding</keyword>
<feature type="compositionally biased region" description="Low complexity" evidence="16">
    <location>
        <begin position="15"/>
        <end position="26"/>
    </location>
</feature>
<dbReference type="PANTHER" id="PTHR10903:SF135">
    <property type="entry name" value="TRANSLOCASE OF CHLOROPLAST 120, CHLOROPLASTIC-RELATED"/>
    <property type="match status" value="1"/>
</dbReference>
<keyword evidence="5" id="KW-0934">Plastid</keyword>
<comment type="cofactor">
    <cofactor evidence="1">
        <name>Mg(2+)</name>
        <dbReference type="ChEBI" id="CHEBI:18420"/>
    </cofactor>
</comment>
<dbReference type="InterPro" id="IPR006073">
    <property type="entry name" value="GTP-bd"/>
</dbReference>